<comment type="caution">
    <text evidence="7">The sequence shown here is derived from an EMBL/GenBank/DDBJ whole genome shotgun (WGS) entry which is preliminary data.</text>
</comment>
<comment type="function">
    <text evidence="5">Converts proline to delta-1-pyrroline-5-carboxylate.</text>
</comment>
<comment type="catalytic activity">
    <reaction evidence="5">
        <text>L-proline + a quinone = (S)-1-pyrroline-5-carboxylate + a quinol + H(+)</text>
        <dbReference type="Rhea" id="RHEA:23784"/>
        <dbReference type="ChEBI" id="CHEBI:15378"/>
        <dbReference type="ChEBI" id="CHEBI:17388"/>
        <dbReference type="ChEBI" id="CHEBI:24646"/>
        <dbReference type="ChEBI" id="CHEBI:60039"/>
        <dbReference type="ChEBI" id="CHEBI:132124"/>
        <dbReference type="EC" id="1.5.5.2"/>
    </reaction>
</comment>
<evidence type="ECO:0000313" key="7">
    <source>
        <dbReference type="EMBL" id="KAK4084185.1"/>
    </source>
</evidence>
<keyword evidence="3 5" id="KW-0560">Oxidoreductase</keyword>
<sequence length="481" mass="52359">MSGLRNGRIASTAYKALSTQSPFVASVSRAGAVSHREPAAPEDASPLSVLPAGALCRSLFTNTVSSTPWLLSPAIYFLSHLCQPRRPLLFDVQRNRPLAWLMKQTVYKQFCGGETPAETKQTMRRMRDMGFRGTIITLATETVFDYRKNLVHGLGVEAGAGEGAATCPAIASWRKRTLGAVELLEEGDQLAIKYDSIPPYLPGKMLTEPRITGAGPLVTDALAAGEPLPQQMLDALDEISARCKAQQARILIDAESQLYQFGILEVGLDLMRKYNRDGHAVIYNTYQAYLKSTPASVAGHLAAALEGDFTLGLKLVRGAYLATDKRSLIHDTKQDTDAAYDAIALGALRQDLFGFGGVEKHEEARRPFPSVNLFLASHNKESVVAAHELHRQRSEQGLPTVPVGFAQLQGMSDALSFGLLRLGGAPEVYKCTTWGSLAECLGYLARRASENRDAASRTSDEFAALRAEARRRVGRLLRLQG</sequence>
<keyword evidence="8" id="KW-1185">Reference proteome</keyword>
<name>A0ABR0BN02_PURLI</name>
<organism evidence="7 8">
    <name type="scientific">Purpureocillium lilacinum</name>
    <name type="common">Paecilomyces lilacinus</name>
    <dbReference type="NCBI Taxonomy" id="33203"/>
    <lineage>
        <taxon>Eukaryota</taxon>
        <taxon>Fungi</taxon>
        <taxon>Dikarya</taxon>
        <taxon>Ascomycota</taxon>
        <taxon>Pezizomycotina</taxon>
        <taxon>Sordariomycetes</taxon>
        <taxon>Hypocreomycetidae</taxon>
        <taxon>Hypocreales</taxon>
        <taxon>Ophiocordycipitaceae</taxon>
        <taxon>Purpureocillium</taxon>
    </lineage>
</organism>
<proteinExistence type="inferred from homology"/>
<keyword evidence="5" id="KW-0285">Flavoprotein</keyword>
<dbReference type="Gene3D" id="3.20.20.220">
    <property type="match status" value="1"/>
</dbReference>
<gene>
    <name evidence="7" type="ORF">Purlil1_10368</name>
</gene>
<dbReference type="EMBL" id="JAWRVI010000052">
    <property type="protein sequence ID" value="KAK4084185.1"/>
    <property type="molecule type" value="Genomic_DNA"/>
</dbReference>
<dbReference type="InterPro" id="IPR002872">
    <property type="entry name" value="Proline_DH_dom"/>
</dbReference>
<keyword evidence="4 5" id="KW-0642">Proline metabolism</keyword>
<accession>A0ABR0BN02</accession>
<comment type="cofactor">
    <cofactor evidence="5">
        <name>FAD</name>
        <dbReference type="ChEBI" id="CHEBI:57692"/>
    </cofactor>
</comment>
<evidence type="ECO:0000259" key="6">
    <source>
        <dbReference type="Pfam" id="PF01619"/>
    </source>
</evidence>
<dbReference type="PANTHER" id="PTHR13914">
    <property type="entry name" value="PROLINE OXIDASE"/>
    <property type="match status" value="1"/>
</dbReference>
<evidence type="ECO:0000256" key="5">
    <source>
        <dbReference type="RuleBase" id="RU364054"/>
    </source>
</evidence>
<reference evidence="7 8" key="1">
    <citation type="journal article" date="2024" name="Microbiol. Resour. Announc.">
        <title>Genome annotations for the ascomycete fungi Trichoderma harzianum, Trichoderma aggressivum, and Purpureocillium lilacinum.</title>
        <authorList>
            <person name="Beijen E.P.W."/>
            <person name="Ohm R.A."/>
        </authorList>
    </citation>
    <scope>NUCLEOTIDE SEQUENCE [LARGE SCALE GENOMIC DNA]</scope>
    <source>
        <strain evidence="7 8">CBS 150709</strain>
    </source>
</reference>
<evidence type="ECO:0000313" key="8">
    <source>
        <dbReference type="Proteomes" id="UP001287286"/>
    </source>
</evidence>
<comment type="similarity">
    <text evidence="1 5">Belongs to the proline oxidase family.</text>
</comment>
<dbReference type="InterPro" id="IPR029041">
    <property type="entry name" value="FAD-linked_oxidoreductase-like"/>
</dbReference>
<evidence type="ECO:0000256" key="1">
    <source>
        <dbReference type="ARBA" id="ARBA00005869"/>
    </source>
</evidence>
<dbReference type="PANTHER" id="PTHR13914:SF0">
    <property type="entry name" value="PROLINE DEHYDROGENASE 1, MITOCHONDRIAL"/>
    <property type="match status" value="1"/>
</dbReference>
<dbReference type="Pfam" id="PF01619">
    <property type="entry name" value="Pro_dh"/>
    <property type="match status" value="1"/>
</dbReference>
<dbReference type="SUPFAM" id="SSF51730">
    <property type="entry name" value="FAD-linked oxidoreductase"/>
    <property type="match status" value="1"/>
</dbReference>
<evidence type="ECO:0000256" key="3">
    <source>
        <dbReference type="ARBA" id="ARBA00023002"/>
    </source>
</evidence>
<feature type="domain" description="Proline dehydrogenase" evidence="6">
    <location>
        <begin position="164"/>
        <end position="459"/>
    </location>
</feature>
<evidence type="ECO:0000256" key="4">
    <source>
        <dbReference type="ARBA" id="ARBA00023062"/>
    </source>
</evidence>
<evidence type="ECO:0000256" key="2">
    <source>
        <dbReference type="ARBA" id="ARBA00012695"/>
    </source>
</evidence>
<protein>
    <recommendedName>
        <fullName evidence="2 5">Proline dehydrogenase</fullName>
        <ecNumber evidence="2 5">1.5.5.2</ecNumber>
    </recommendedName>
</protein>
<dbReference type="InterPro" id="IPR015659">
    <property type="entry name" value="Proline_oxidase"/>
</dbReference>
<keyword evidence="5" id="KW-0274">FAD</keyword>
<dbReference type="Proteomes" id="UP001287286">
    <property type="component" value="Unassembled WGS sequence"/>
</dbReference>
<dbReference type="EC" id="1.5.5.2" evidence="2 5"/>